<dbReference type="GO" id="GO:0001671">
    <property type="term" value="F:ATPase activator activity"/>
    <property type="evidence" value="ECO:0007669"/>
    <property type="project" value="InterPro"/>
</dbReference>
<dbReference type="Gene3D" id="1.20.1280.20">
    <property type="entry name" value="HscB, C-terminal domain"/>
    <property type="match status" value="1"/>
</dbReference>
<dbReference type="Proteomes" id="UP000020218">
    <property type="component" value="Unassembled WGS sequence"/>
</dbReference>
<evidence type="ECO:0000313" key="7">
    <source>
        <dbReference type="EMBL" id="EXI68866.1"/>
    </source>
</evidence>
<dbReference type="GO" id="GO:0044571">
    <property type="term" value="P:[2Fe-2S] cluster assembly"/>
    <property type="evidence" value="ECO:0007669"/>
    <property type="project" value="InterPro"/>
</dbReference>
<dbReference type="GO" id="GO:0006457">
    <property type="term" value="P:protein folding"/>
    <property type="evidence" value="ECO:0007669"/>
    <property type="project" value="UniProtKB-UniRule"/>
</dbReference>
<evidence type="ECO:0000259" key="6">
    <source>
        <dbReference type="PROSITE" id="PS50076"/>
    </source>
</evidence>
<feature type="domain" description="J" evidence="6">
    <location>
        <begin position="34"/>
        <end position="106"/>
    </location>
</feature>
<dbReference type="PROSITE" id="PS50076">
    <property type="entry name" value="DNAJ_2"/>
    <property type="match status" value="1"/>
</dbReference>
<sequence>MPLPPAPGRQMAHGRGPRCLPERLTRTAMDFAADHFSLFGLPAAFRIDPLLLDRRYIELQTQVHPDRFASAGEGAKRLSQQWATRVNEAYQTLRRPLPRARYLLQLARHDVGSENNSAMPADFLVEQMEWREAVAEARAAGDHHELERLHHRLQRELAAREEEIAALLDEQRDLEQAADQVRRLMFEEKLLSEIDDAIAAGEE</sequence>
<keyword evidence="8" id="KW-1185">Reference proteome</keyword>
<dbReference type="PANTHER" id="PTHR14021">
    <property type="entry name" value="IRON-SULFUR CLUSTER CO-CHAPERONE PROTEIN HSCB"/>
    <property type="match status" value="1"/>
</dbReference>
<dbReference type="PATRIC" id="fig|1454001.3.peg.867"/>
<dbReference type="InterPro" id="IPR036386">
    <property type="entry name" value="HscB_C_sf"/>
</dbReference>
<evidence type="ECO:0000256" key="5">
    <source>
        <dbReference type="SAM" id="Coils"/>
    </source>
</evidence>
<keyword evidence="2 4" id="KW-0143">Chaperone</keyword>
<dbReference type="AlphaFoldDB" id="A0A011N1T4"/>
<dbReference type="CDD" id="cd06257">
    <property type="entry name" value="DnaJ"/>
    <property type="match status" value="1"/>
</dbReference>
<dbReference type="EMBL" id="JFAX01000003">
    <property type="protein sequence ID" value="EXI68866.1"/>
    <property type="molecule type" value="Genomic_DNA"/>
</dbReference>
<dbReference type="SUPFAM" id="SSF46565">
    <property type="entry name" value="Chaperone J-domain"/>
    <property type="match status" value="1"/>
</dbReference>
<dbReference type="PANTHER" id="PTHR14021:SF15">
    <property type="entry name" value="IRON-SULFUR CLUSTER CO-CHAPERONE PROTEIN HSCB"/>
    <property type="match status" value="1"/>
</dbReference>
<comment type="similarity">
    <text evidence="1 4">Belongs to the HscB family.</text>
</comment>
<evidence type="ECO:0000256" key="1">
    <source>
        <dbReference type="ARBA" id="ARBA00010476"/>
    </source>
</evidence>
<dbReference type="GO" id="GO:0051259">
    <property type="term" value="P:protein complex oligomerization"/>
    <property type="evidence" value="ECO:0007669"/>
    <property type="project" value="InterPro"/>
</dbReference>
<dbReference type="Gene3D" id="1.10.287.110">
    <property type="entry name" value="DnaJ domain"/>
    <property type="match status" value="1"/>
</dbReference>
<evidence type="ECO:0000256" key="3">
    <source>
        <dbReference type="ARBA" id="ARBA00025596"/>
    </source>
</evidence>
<comment type="function">
    <text evidence="3 4">Co-chaperone involved in the maturation of iron-sulfur cluster-containing proteins. Seems to help targeting proteins to be folded toward HscA.</text>
</comment>
<proteinExistence type="inferred from homology"/>
<evidence type="ECO:0000256" key="4">
    <source>
        <dbReference type="HAMAP-Rule" id="MF_00682"/>
    </source>
</evidence>
<dbReference type="SUPFAM" id="SSF47144">
    <property type="entry name" value="HSC20 (HSCB), C-terminal oligomerisation domain"/>
    <property type="match status" value="1"/>
</dbReference>
<dbReference type="InterPro" id="IPR036869">
    <property type="entry name" value="J_dom_sf"/>
</dbReference>
<organism evidence="7 8">
    <name type="scientific">Candidatus Accumulibacter adjunctus</name>
    <dbReference type="NCBI Taxonomy" id="1454001"/>
    <lineage>
        <taxon>Bacteria</taxon>
        <taxon>Pseudomonadati</taxon>
        <taxon>Pseudomonadota</taxon>
        <taxon>Betaproteobacteria</taxon>
        <taxon>Candidatus Accumulibacter</taxon>
    </lineage>
</organism>
<dbReference type="NCBIfam" id="TIGR00714">
    <property type="entry name" value="hscB"/>
    <property type="match status" value="1"/>
</dbReference>
<dbReference type="InterPro" id="IPR004640">
    <property type="entry name" value="HscB"/>
</dbReference>
<comment type="caution">
    <text evidence="7">The sequence shown here is derived from an EMBL/GenBank/DDBJ whole genome shotgun (WGS) entry which is preliminary data.</text>
</comment>
<dbReference type="GO" id="GO:1990230">
    <property type="term" value="C:iron-sulfur cluster transfer complex"/>
    <property type="evidence" value="ECO:0007669"/>
    <property type="project" value="TreeGrafter"/>
</dbReference>
<reference evidence="7" key="1">
    <citation type="submission" date="2014-02" db="EMBL/GenBank/DDBJ databases">
        <title>Expanding our view of genomic diversity in Candidatus Accumulibacter clades.</title>
        <authorList>
            <person name="Skennerton C.T."/>
            <person name="Barr J.J."/>
            <person name="Slater F.R."/>
            <person name="Bond P.L."/>
            <person name="Tyson G.W."/>
        </authorList>
    </citation>
    <scope>NUCLEOTIDE SEQUENCE [LARGE SCALE GENOMIC DNA]</scope>
</reference>
<dbReference type="NCBIfam" id="NF002935">
    <property type="entry name" value="PRK03578.1"/>
    <property type="match status" value="1"/>
</dbReference>
<keyword evidence="5" id="KW-0175">Coiled coil</keyword>
<dbReference type="HAMAP" id="MF_00682">
    <property type="entry name" value="HscB"/>
    <property type="match status" value="1"/>
</dbReference>
<dbReference type="STRING" id="1454001.AW08_00691"/>
<gene>
    <name evidence="4 7" type="primary">hscB</name>
    <name evidence="7" type="ORF">AW08_00691</name>
</gene>
<comment type="subunit">
    <text evidence="4">Interacts with HscA and stimulates its ATPase activity.</text>
</comment>
<protein>
    <recommendedName>
        <fullName evidence="4">Co-chaperone protein HscB homolog</fullName>
    </recommendedName>
</protein>
<feature type="coiled-coil region" evidence="5">
    <location>
        <begin position="143"/>
        <end position="184"/>
    </location>
</feature>
<accession>A0A011N1T4</accession>
<dbReference type="Pfam" id="PF07743">
    <property type="entry name" value="HSCB_C"/>
    <property type="match status" value="1"/>
</dbReference>
<dbReference type="InterPro" id="IPR001623">
    <property type="entry name" value="DnaJ_domain"/>
</dbReference>
<evidence type="ECO:0000256" key="2">
    <source>
        <dbReference type="ARBA" id="ARBA00023186"/>
    </source>
</evidence>
<name>A0A011N1T4_9PROT</name>
<dbReference type="InterPro" id="IPR009073">
    <property type="entry name" value="HscB_oligo_C"/>
</dbReference>
<dbReference type="GO" id="GO:0051087">
    <property type="term" value="F:protein-folding chaperone binding"/>
    <property type="evidence" value="ECO:0007669"/>
    <property type="project" value="InterPro"/>
</dbReference>
<evidence type="ECO:0000313" key="8">
    <source>
        <dbReference type="Proteomes" id="UP000020218"/>
    </source>
</evidence>